<evidence type="ECO:0000313" key="3">
    <source>
        <dbReference type="Proteomes" id="UP000030960"/>
    </source>
</evidence>
<dbReference type="Proteomes" id="UP000030960">
    <property type="component" value="Unassembled WGS sequence"/>
</dbReference>
<evidence type="ECO:0000256" key="1">
    <source>
        <dbReference type="SAM" id="SignalP"/>
    </source>
</evidence>
<accession>A0A0B3RL57</accession>
<dbReference type="STRING" id="561184.SAMN05216376_104246"/>
<dbReference type="AlphaFoldDB" id="A0A0B3RL57"/>
<keyword evidence="3" id="KW-1185">Reference proteome</keyword>
<feature type="chain" id="PRO_5002097935" evidence="1">
    <location>
        <begin position="20"/>
        <end position="349"/>
    </location>
</feature>
<organism evidence="2 3">
    <name type="scientific">Mameliella alba</name>
    <dbReference type="NCBI Taxonomy" id="561184"/>
    <lineage>
        <taxon>Bacteria</taxon>
        <taxon>Pseudomonadati</taxon>
        <taxon>Pseudomonadota</taxon>
        <taxon>Alphaproteobacteria</taxon>
        <taxon>Rhodobacterales</taxon>
        <taxon>Roseobacteraceae</taxon>
        <taxon>Mameliella</taxon>
    </lineage>
</organism>
<dbReference type="InterPro" id="IPR029045">
    <property type="entry name" value="ClpP/crotonase-like_dom_sf"/>
</dbReference>
<dbReference type="OrthoDB" id="5936191at2"/>
<dbReference type="SUPFAM" id="SSF52096">
    <property type="entry name" value="ClpP/crotonase"/>
    <property type="match status" value="1"/>
</dbReference>
<protein>
    <submittedName>
        <fullName evidence="2">Periplasmic protein-like protein</fullName>
    </submittedName>
</protein>
<gene>
    <name evidence="2" type="ORF">OA50_03582</name>
</gene>
<dbReference type="RefSeq" id="WP_043144192.1">
    <property type="nucleotide sequence ID" value="NZ_JSUQ01000014.1"/>
</dbReference>
<keyword evidence="1" id="KW-0732">Signal</keyword>
<evidence type="ECO:0000313" key="2">
    <source>
        <dbReference type="EMBL" id="KHQ51945.1"/>
    </source>
</evidence>
<feature type="signal peptide" evidence="1">
    <location>
        <begin position="1"/>
        <end position="19"/>
    </location>
</feature>
<name>A0A0B3RL57_9RHOB</name>
<reference evidence="2 3" key="1">
    <citation type="submission" date="2014-10" db="EMBL/GenBank/DDBJ databases">
        <title>Genome sequence of Ponticoccus sp. strain UMTAT08 isolated from clonal culture of toxic dinoflagellate Alexandrium tamiyavanichii.</title>
        <authorList>
            <person name="Gan H.Y."/>
            <person name="Muhd D.-D."/>
            <person name="Mohd Noor M.E."/>
            <person name="Yeong Y.S."/>
            <person name="Usup G."/>
        </authorList>
    </citation>
    <scope>NUCLEOTIDE SEQUENCE [LARGE SCALE GENOMIC DNA]</scope>
    <source>
        <strain evidence="2 3">UMTAT08</strain>
    </source>
</reference>
<comment type="caution">
    <text evidence="2">The sequence shown here is derived from an EMBL/GenBank/DDBJ whole genome shotgun (WGS) entry which is preliminary data.</text>
</comment>
<dbReference type="EMBL" id="JSUQ01000014">
    <property type="protein sequence ID" value="KHQ51945.1"/>
    <property type="molecule type" value="Genomic_DNA"/>
</dbReference>
<proteinExistence type="predicted"/>
<sequence>MKVIFLAVVLGTCALTAGADPMRFEKRWLGGNCISCAWTSAEGEITEETPEAFRTYLRENGIGYSLNLDSPGGNLGAAIALGRLFREEGIRTTVGRSAPLPDMPQYDQRIDGGTCESACVFALIGGTSRQADSGELGVHQFHSPDGSNIPTAATQQIMGQLVLYLIEMGVSAELLTLASKIPGDQMHYLSEPELARLGISTESSRSPLRLETGDGGLVARWDSLGSDGHLDRAYSLRCSRGHSGWLLSVLDTGIRANNGVPDRQRGAPDMQVALGGTAYPMPFDTVIELGPRGDDYFLTVRLPADLHRHVGKDLRFQTNRMTNFKYVLSAQGTVPDKTTLDVLTRACGD</sequence>